<dbReference type="AlphaFoldDB" id="A0AAQ4DL28"/>
<evidence type="ECO:0000256" key="1">
    <source>
        <dbReference type="ARBA" id="ARBA00022690"/>
    </source>
</evidence>
<keyword evidence="7" id="KW-1185">Reference proteome</keyword>
<feature type="compositionally biased region" description="Basic residues" evidence="3">
    <location>
        <begin position="292"/>
        <end position="305"/>
    </location>
</feature>
<dbReference type="InterPro" id="IPR051368">
    <property type="entry name" value="SerProtInhib-TIL_Domain"/>
</dbReference>
<protein>
    <recommendedName>
        <fullName evidence="5">TIL domain-containing protein</fullName>
    </recommendedName>
</protein>
<feature type="compositionally biased region" description="Basic and acidic residues" evidence="3">
    <location>
        <begin position="279"/>
        <end position="291"/>
    </location>
</feature>
<dbReference type="PANTHER" id="PTHR23259">
    <property type="entry name" value="RIDDLE"/>
    <property type="match status" value="1"/>
</dbReference>
<feature type="region of interest" description="Disordered" evidence="3">
    <location>
        <begin position="279"/>
        <end position="372"/>
    </location>
</feature>
<dbReference type="InterPro" id="IPR036084">
    <property type="entry name" value="Ser_inhib-like_sf"/>
</dbReference>
<keyword evidence="4" id="KW-0472">Membrane</keyword>
<dbReference type="InterPro" id="IPR002919">
    <property type="entry name" value="TIL_dom"/>
</dbReference>
<dbReference type="PANTHER" id="PTHR23259:SF70">
    <property type="entry name" value="ACCESSORY GLAND PROTEIN ACP62F-RELATED"/>
    <property type="match status" value="1"/>
</dbReference>
<accession>A0AAQ4DL28</accession>
<dbReference type="SUPFAM" id="SSF57567">
    <property type="entry name" value="Serine protease inhibitors"/>
    <property type="match status" value="1"/>
</dbReference>
<dbReference type="EMBL" id="JARKHS020029546">
    <property type="protein sequence ID" value="KAK8763168.1"/>
    <property type="molecule type" value="Genomic_DNA"/>
</dbReference>
<dbReference type="CDD" id="cd19941">
    <property type="entry name" value="TIL"/>
    <property type="match status" value="1"/>
</dbReference>
<keyword evidence="4" id="KW-0812">Transmembrane</keyword>
<keyword evidence="2" id="KW-1015">Disulfide bond</keyword>
<feature type="compositionally biased region" description="Basic residues" evidence="3">
    <location>
        <begin position="473"/>
        <end position="484"/>
    </location>
</feature>
<name>A0AAQ4DL28_AMBAM</name>
<evidence type="ECO:0000313" key="6">
    <source>
        <dbReference type="EMBL" id="KAK8763168.1"/>
    </source>
</evidence>
<evidence type="ECO:0000259" key="5">
    <source>
        <dbReference type="Pfam" id="PF01826"/>
    </source>
</evidence>
<evidence type="ECO:0000256" key="4">
    <source>
        <dbReference type="SAM" id="Phobius"/>
    </source>
</evidence>
<evidence type="ECO:0000313" key="7">
    <source>
        <dbReference type="Proteomes" id="UP001321473"/>
    </source>
</evidence>
<feature type="region of interest" description="Disordered" evidence="3">
    <location>
        <begin position="386"/>
        <end position="587"/>
    </location>
</feature>
<evidence type="ECO:0000256" key="2">
    <source>
        <dbReference type="ARBA" id="ARBA00023157"/>
    </source>
</evidence>
<feature type="compositionally biased region" description="Polar residues" evidence="3">
    <location>
        <begin position="577"/>
        <end position="587"/>
    </location>
</feature>
<dbReference type="Gene3D" id="2.10.25.10">
    <property type="entry name" value="Laminin"/>
    <property type="match status" value="1"/>
</dbReference>
<dbReference type="Proteomes" id="UP001321473">
    <property type="component" value="Unassembled WGS sequence"/>
</dbReference>
<dbReference type="GO" id="GO:0030414">
    <property type="term" value="F:peptidase inhibitor activity"/>
    <property type="evidence" value="ECO:0007669"/>
    <property type="project" value="UniProtKB-KW"/>
</dbReference>
<comment type="caution">
    <text evidence="6">The sequence shown here is derived from an EMBL/GenBank/DDBJ whole genome shotgun (WGS) entry which is preliminary data.</text>
</comment>
<sequence>MYRLAHKREHNACASAHCSTSVCRGQSGQGERVTTSSLLLQALQGGRSPTEPFRRKQEQSMAFLVKWCILALAIIGAHIQDHAHAQLLGYFRRCVLPHEVRARLWERYDQFCTDGRKLEWRRRTGRCICKPGYYRDEETKNCFEAKRCGQCDSSKHEKFNACLSDCEMVCGKRVIQQCDKPCKPGCECMRGYIRKYKKGPCVPIKSCPPKCPSYMKFVLERERCPRVCNEAREDTCSPANEGPGCVCKKGFVLRAIFGTIRTRTWCIHESMCIFPDEEKKEKTDDNGEHGVKGGRKGSGRRRGHGNGRPSGPSKGSFPSDDSAPKKIDDDLYLGTKGFPNFGNQDSGKGRGSKPPGDWFSDHGKGDDTQQSDDWFKKHDIFSGWKQDHVDDSLSPTKVADDWTPPAKGQSQISAGTKGGSSRKKKVSHKIPGVGFAPTDELPDIGGEIGSSKPHEGGDLAPSEITDAWPPSRKGSHKAGRKRGGSRSQSKGGRIPGVGITTPDGLPDLEDGHYKGFPGTERLPSLGGNSRDGRKGDRFGSQKVSDDFFQGQTSEYEESAGDKTSQDGDRGYGAGASRVNTSVTGTQHALTPVGTKSAATKADDSSNIAVGILNAGVDLGKKIFQGLGSLATFGGLIDYSLPGLSKGKHSFGNFGNNHEEPGQRLHGRRLLSVDYVSRDINTDAQTKNIWSRLRKEVAAEAEDLGTQQRETTWLERPFTSHLERVMLQERRDTEAIVDSEVDNLKGFSHKSPVGGTPAEEQYVCDELSLIPKVLAFWLTTDNSTWCSSDVGGGRRNVHLQTIVVGKKITIDSVLRVTVHVIVLINRVHTENVQRKQKMFFLKGL</sequence>
<feature type="domain" description="TIL" evidence="5">
    <location>
        <begin position="154"/>
        <end position="207"/>
    </location>
</feature>
<reference evidence="6 7" key="1">
    <citation type="journal article" date="2023" name="Arcadia Sci">
        <title>De novo assembly of a long-read Amblyomma americanum tick genome.</title>
        <authorList>
            <person name="Chou S."/>
            <person name="Poskanzer K.E."/>
            <person name="Rollins M."/>
            <person name="Thuy-Boun P.S."/>
        </authorList>
    </citation>
    <scope>NUCLEOTIDE SEQUENCE [LARGE SCALE GENOMIC DNA]</scope>
    <source>
        <strain evidence="6">F_SG_1</strain>
        <tissue evidence="6">Salivary glands</tissue>
    </source>
</reference>
<dbReference type="Pfam" id="PF01826">
    <property type="entry name" value="TIL"/>
    <property type="match status" value="1"/>
</dbReference>
<gene>
    <name evidence="6" type="ORF">V5799_034209</name>
</gene>
<feature type="compositionally biased region" description="Basic and acidic residues" evidence="3">
    <location>
        <begin position="530"/>
        <end position="545"/>
    </location>
</feature>
<organism evidence="6 7">
    <name type="scientific">Amblyomma americanum</name>
    <name type="common">Lone star tick</name>
    <dbReference type="NCBI Taxonomy" id="6943"/>
    <lineage>
        <taxon>Eukaryota</taxon>
        <taxon>Metazoa</taxon>
        <taxon>Ecdysozoa</taxon>
        <taxon>Arthropoda</taxon>
        <taxon>Chelicerata</taxon>
        <taxon>Arachnida</taxon>
        <taxon>Acari</taxon>
        <taxon>Parasitiformes</taxon>
        <taxon>Ixodida</taxon>
        <taxon>Ixodoidea</taxon>
        <taxon>Ixodidae</taxon>
        <taxon>Amblyomminae</taxon>
        <taxon>Amblyomma</taxon>
    </lineage>
</organism>
<feature type="compositionally biased region" description="Basic and acidic residues" evidence="3">
    <location>
        <begin position="359"/>
        <end position="372"/>
    </location>
</feature>
<keyword evidence="1" id="KW-0646">Protease inhibitor</keyword>
<keyword evidence="4" id="KW-1133">Transmembrane helix</keyword>
<feature type="compositionally biased region" description="Basic and acidic residues" evidence="3">
    <location>
        <begin position="559"/>
        <end position="569"/>
    </location>
</feature>
<feature type="transmembrane region" description="Helical" evidence="4">
    <location>
        <begin position="61"/>
        <end position="79"/>
    </location>
</feature>
<evidence type="ECO:0000256" key="3">
    <source>
        <dbReference type="SAM" id="MobiDB-lite"/>
    </source>
</evidence>
<proteinExistence type="predicted"/>